<keyword evidence="5" id="KW-0249">Electron transport</keyword>
<keyword evidence="3" id="KW-0285">Flavoprotein</keyword>
<accession>A0A1V1PER7</accession>
<sequence length="307" mass="34611">MKEILKITIGLTLTCLIAAGIMGGVFIITAKAKKHNEYVNFKENMLKLLGYDKNKPAPDSLQLCTVYRYLIYQDDKTSLGYMIPVTTKGSDDIRYQFIRVSIQGQFIDQFDLNIETAQTTDQGDRDNAIKTVLPKDVTQLLFADTFIVATNDNKRLAYLLPGKSPGFKTHINFMLALDSQYAIVGLQILEHQEDPGLGAEIEQEYFKNQFTGKDAERLKTLKVIKEPIPDEQLHFLEQKKWAPDAYSENEIAALQKKYLDKDICAITGATISSVAVVNGVKNVVTKFVYRVKVLENIISKQNINVAF</sequence>
<comment type="caution">
    <text evidence="8">The sequence shown here is derived from an EMBL/GenBank/DDBJ whole genome shotgun (WGS) entry which is preliminary data.</text>
</comment>
<dbReference type="AlphaFoldDB" id="A0A1V1PER7"/>
<evidence type="ECO:0000256" key="3">
    <source>
        <dbReference type="ARBA" id="ARBA00022630"/>
    </source>
</evidence>
<keyword evidence="6" id="KW-0812">Transmembrane</keyword>
<dbReference type="GO" id="GO:0005886">
    <property type="term" value="C:plasma membrane"/>
    <property type="evidence" value="ECO:0007669"/>
    <property type="project" value="InterPro"/>
</dbReference>
<dbReference type="Proteomes" id="UP000189670">
    <property type="component" value="Unassembled WGS sequence"/>
</dbReference>
<organism evidence="8 9">
    <name type="scientific">Candidatus Magnetoglobus multicellularis str. Araruama</name>
    <dbReference type="NCBI Taxonomy" id="890399"/>
    <lineage>
        <taxon>Bacteria</taxon>
        <taxon>Pseudomonadati</taxon>
        <taxon>Thermodesulfobacteriota</taxon>
        <taxon>Desulfobacteria</taxon>
        <taxon>Desulfobacterales</taxon>
        <taxon>Desulfobacteraceae</taxon>
        <taxon>Candidatus Magnetoglobus</taxon>
    </lineage>
</organism>
<evidence type="ECO:0000259" key="7">
    <source>
        <dbReference type="SMART" id="SM00900"/>
    </source>
</evidence>
<reference evidence="9" key="1">
    <citation type="submission" date="2012-11" db="EMBL/GenBank/DDBJ databases">
        <authorList>
            <person name="Lucero-Rivera Y.E."/>
            <person name="Tovar-Ramirez D."/>
        </authorList>
    </citation>
    <scope>NUCLEOTIDE SEQUENCE [LARGE SCALE GENOMIC DNA]</scope>
    <source>
        <strain evidence="9">Araruama</strain>
    </source>
</reference>
<dbReference type="Pfam" id="PF04205">
    <property type="entry name" value="FMN_bind"/>
    <property type="match status" value="1"/>
</dbReference>
<dbReference type="GO" id="GO:0010181">
    <property type="term" value="F:FMN binding"/>
    <property type="evidence" value="ECO:0007669"/>
    <property type="project" value="InterPro"/>
</dbReference>
<feature type="domain" description="FMN-binding" evidence="7">
    <location>
        <begin position="166"/>
        <end position="287"/>
    </location>
</feature>
<keyword evidence="4" id="KW-0288">FMN</keyword>
<dbReference type="GO" id="GO:0009055">
    <property type="term" value="F:electron transfer activity"/>
    <property type="evidence" value="ECO:0007669"/>
    <property type="project" value="InterPro"/>
</dbReference>
<evidence type="ECO:0000256" key="2">
    <source>
        <dbReference type="ARBA" id="ARBA00022553"/>
    </source>
</evidence>
<dbReference type="SMART" id="SM00900">
    <property type="entry name" value="FMN_bind"/>
    <property type="match status" value="1"/>
</dbReference>
<dbReference type="PANTHER" id="PTHR36118:SF1">
    <property type="entry name" value="ION-TRANSLOCATING OXIDOREDUCTASE COMPLEX SUBUNIT G"/>
    <property type="match status" value="1"/>
</dbReference>
<dbReference type="PANTHER" id="PTHR36118">
    <property type="entry name" value="ION-TRANSLOCATING OXIDOREDUCTASE COMPLEX SUBUNIT G"/>
    <property type="match status" value="1"/>
</dbReference>
<evidence type="ECO:0000256" key="4">
    <source>
        <dbReference type="ARBA" id="ARBA00022643"/>
    </source>
</evidence>
<protein>
    <submittedName>
        <fullName evidence="8">Electron transport complex protein rnfG</fullName>
    </submittedName>
</protein>
<evidence type="ECO:0000313" key="9">
    <source>
        <dbReference type="Proteomes" id="UP000189670"/>
    </source>
</evidence>
<proteinExistence type="predicted"/>
<keyword evidence="2" id="KW-0597">Phosphoprotein</keyword>
<dbReference type="GO" id="GO:0022900">
    <property type="term" value="P:electron transport chain"/>
    <property type="evidence" value="ECO:0007669"/>
    <property type="project" value="InterPro"/>
</dbReference>
<evidence type="ECO:0000313" key="8">
    <source>
        <dbReference type="EMBL" id="ETR73165.1"/>
    </source>
</evidence>
<evidence type="ECO:0000256" key="6">
    <source>
        <dbReference type="SAM" id="Phobius"/>
    </source>
</evidence>
<dbReference type="InterPro" id="IPR007329">
    <property type="entry name" value="FMN-bd"/>
</dbReference>
<dbReference type="InterPro" id="IPR010209">
    <property type="entry name" value="Ion_transpt_RnfG/RsxG"/>
</dbReference>
<evidence type="ECO:0000256" key="1">
    <source>
        <dbReference type="ARBA" id="ARBA00022448"/>
    </source>
</evidence>
<dbReference type="EMBL" id="ATBP01000082">
    <property type="protein sequence ID" value="ETR73165.1"/>
    <property type="molecule type" value="Genomic_DNA"/>
</dbReference>
<keyword evidence="6" id="KW-1133">Transmembrane helix</keyword>
<keyword evidence="1" id="KW-0813">Transport</keyword>
<name>A0A1V1PER7_9BACT</name>
<gene>
    <name evidence="8" type="ORF">OMM_01166</name>
</gene>
<feature type="transmembrane region" description="Helical" evidence="6">
    <location>
        <begin position="7"/>
        <end position="28"/>
    </location>
</feature>
<keyword evidence="6" id="KW-0472">Membrane</keyword>
<evidence type="ECO:0000256" key="5">
    <source>
        <dbReference type="ARBA" id="ARBA00022982"/>
    </source>
</evidence>